<proteinExistence type="predicted"/>
<keyword evidence="1" id="KW-0479">Metal-binding</keyword>
<evidence type="ECO:0000313" key="2">
    <source>
        <dbReference type="EMBL" id="OAA93855.1"/>
    </source>
</evidence>
<dbReference type="GO" id="GO:0008616">
    <property type="term" value="P:tRNA queuosine(34) biosynthetic process"/>
    <property type="evidence" value="ECO:0007669"/>
    <property type="project" value="InterPro"/>
</dbReference>
<dbReference type="Proteomes" id="UP000093694">
    <property type="component" value="Unassembled WGS sequence"/>
</dbReference>
<keyword evidence="1" id="KW-0408">Iron</keyword>
<dbReference type="EMBL" id="LROR01000038">
    <property type="protein sequence ID" value="OBR95183.1"/>
    <property type="molecule type" value="Genomic_DNA"/>
</dbReference>
<keyword evidence="5" id="KW-1185">Reference proteome</keyword>
<evidence type="ECO:0000313" key="4">
    <source>
        <dbReference type="Proteomes" id="UP000077384"/>
    </source>
</evidence>
<dbReference type="PATRIC" id="fig|1705578.3.peg.3836"/>
<evidence type="ECO:0000313" key="3">
    <source>
        <dbReference type="EMBL" id="OBR95183.1"/>
    </source>
</evidence>
<name>A0A162JDZ2_9CLOT</name>
<comment type="caution">
    <text evidence="2">The sequence shown here is derived from an EMBL/GenBank/DDBJ whole genome shotgun (WGS) entry which is preliminary data.</text>
</comment>
<accession>A0A162JDZ2</accession>
<sequence length="266" mass="29539">MDKLTSKEIIKLALKTGASLAGIANVEDLKKAPAFTVVPKMPKYNGVGTYMRGEKDKFLTEVLWPQGIKSVLILAYHHPIDNPAVDYWIEDHNTIGNKKLISITKNVKSILEKECVETYSFNYHVEKGGIFLKDSAVTAGLGCIGRNNLLVTPEYGPHVRLRALGLSLDLQSTGPSGYDPCKSCKIKCWEKCKKSAFAKEIYFSSELGRSELPGRVGNFDRTLCNIQMEEDVASIKPMNIPEVSTEEPVNVIKYCRTCEYACPIGK</sequence>
<reference evidence="3 5" key="2">
    <citation type="journal article" date="2016" name="Front. Microbiol.">
        <title>Industrial Acetogenic Biocatalysts: A Comparative Metabolic and Genomic Analysis.</title>
        <authorList>
            <person name="Bengelsdorf F."/>
            <person name="Poehlein A."/>
            <person name="Sonja S."/>
            <person name="Erz C."/>
            <person name="Hummel T."/>
            <person name="Hoffmeister S."/>
            <person name="Daniel R."/>
            <person name="Durre P."/>
        </authorList>
    </citation>
    <scope>NUCLEOTIDE SEQUENCE [LARGE SCALE GENOMIC DNA]</scope>
    <source>
        <strain evidence="3 5">PTA-10522</strain>
    </source>
</reference>
<dbReference type="Proteomes" id="UP000077384">
    <property type="component" value="Unassembled WGS sequence"/>
</dbReference>
<dbReference type="EMBL" id="LITQ01000009">
    <property type="protein sequence ID" value="OAA93855.1"/>
    <property type="molecule type" value="Genomic_DNA"/>
</dbReference>
<gene>
    <name evidence="2" type="primary">queG_6</name>
    <name evidence="3" type="synonym">queG_1</name>
    <name evidence="3" type="ORF">CLCOS_15070</name>
    <name evidence="2" type="ORF">WX73_03765</name>
</gene>
<evidence type="ECO:0000256" key="1">
    <source>
        <dbReference type="ARBA" id="ARBA00022485"/>
    </source>
</evidence>
<dbReference type="InterPro" id="IPR004453">
    <property type="entry name" value="QueG"/>
</dbReference>
<protein>
    <submittedName>
        <fullName evidence="2">Epoxyqueuosine reductase</fullName>
    </submittedName>
</protein>
<dbReference type="GO" id="GO:0052693">
    <property type="term" value="F:epoxyqueuosine reductase activity"/>
    <property type="evidence" value="ECO:0007669"/>
    <property type="project" value="TreeGrafter"/>
</dbReference>
<dbReference type="AlphaFoldDB" id="A0A162JDZ2"/>
<evidence type="ECO:0000313" key="5">
    <source>
        <dbReference type="Proteomes" id="UP000093694"/>
    </source>
</evidence>
<dbReference type="PANTHER" id="PTHR30002:SF4">
    <property type="entry name" value="EPOXYQUEUOSINE REDUCTASE"/>
    <property type="match status" value="1"/>
</dbReference>
<keyword evidence="1" id="KW-0004">4Fe-4S</keyword>
<keyword evidence="1" id="KW-0411">Iron-sulfur</keyword>
<reference evidence="2 4" key="1">
    <citation type="journal article" date="2015" name="Biotechnol. Bioeng.">
        <title>Genome sequence and phenotypic characterization of Caulobacter segnis.</title>
        <authorList>
            <person name="Patel S."/>
            <person name="Fletcher B."/>
            <person name="Scott D.C."/>
            <person name="Ely B."/>
        </authorList>
    </citation>
    <scope>NUCLEOTIDE SEQUENCE [LARGE SCALE GENOMIC DNA]</scope>
    <source>
        <strain evidence="2 4">PS02</strain>
    </source>
</reference>
<dbReference type="RefSeq" id="WP_063600548.1">
    <property type="nucleotide sequence ID" value="NZ_LITQ01000009.1"/>
</dbReference>
<organism evidence="2 4">
    <name type="scientific">Clostridium coskatii</name>
    <dbReference type="NCBI Taxonomy" id="1705578"/>
    <lineage>
        <taxon>Bacteria</taxon>
        <taxon>Bacillati</taxon>
        <taxon>Bacillota</taxon>
        <taxon>Clostridia</taxon>
        <taxon>Eubacteriales</taxon>
        <taxon>Clostridiaceae</taxon>
        <taxon>Clostridium</taxon>
    </lineage>
</organism>
<dbReference type="GO" id="GO:0051539">
    <property type="term" value="F:4 iron, 4 sulfur cluster binding"/>
    <property type="evidence" value="ECO:0007669"/>
    <property type="project" value="UniProtKB-KW"/>
</dbReference>
<dbReference type="PANTHER" id="PTHR30002">
    <property type="entry name" value="EPOXYQUEUOSINE REDUCTASE"/>
    <property type="match status" value="1"/>
</dbReference>